<proteinExistence type="predicted"/>
<dbReference type="AlphaFoldDB" id="A0A9Q3DTF7"/>
<gene>
    <name evidence="1" type="ORF">O181_047048</name>
</gene>
<comment type="caution">
    <text evidence="1">The sequence shown here is derived from an EMBL/GenBank/DDBJ whole genome shotgun (WGS) entry which is preliminary data.</text>
</comment>
<name>A0A9Q3DTF7_9BASI</name>
<evidence type="ECO:0000313" key="1">
    <source>
        <dbReference type="EMBL" id="MBW0507333.1"/>
    </source>
</evidence>
<protein>
    <submittedName>
        <fullName evidence="1">Uncharacterized protein</fullName>
    </submittedName>
</protein>
<dbReference type="EMBL" id="AVOT02019636">
    <property type="protein sequence ID" value="MBW0507333.1"/>
    <property type="molecule type" value="Genomic_DNA"/>
</dbReference>
<organism evidence="1 2">
    <name type="scientific">Austropuccinia psidii MF-1</name>
    <dbReference type="NCBI Taxonomy" id="1389203"/>
    <lineage>
        <taxon>Eukaryota</taxon>
        <taxon>Fungi</taxon>
        <taxon>Dikarya</taxon>
        <taxon>Basidiomycota</taxon>
        <taxon>Pucciniomycotina</taxon>
        <taxon>Pucciniomycetes</taxon>
        <taxon>Pucciniales</taxon>
        <taxon>Sphaerophragmiaceae</taxon>
        <taxon>Austropuccinia</taxon>
    </lineage>
</organism>
<dbReference type="Proteomes" id="UP000765509">
    <property type="component" value="Unassembled WGS sequence"/>
</dbReference>
<keyword evidence="2" id="KW-1185">Reference proteome</keyword>
<evidence type="ECO:0000313" key="2">
    <source>
        <dbReference type="Proteomes" id="UP000765509"/>
    </source>
</evidence>
<accession>A0A9Q3DTF7</accession>
<reference evidence="1" key="1">
    <citation type="submission" date="2021-03" db="EMBL/GenBank/DDBJ databases">
        <title>Draft genome sequence of rust myrtle Austropuccinia psidii MF-1, a brazilian biotype.</title>
        <authorList>
            <person name="Quecine M.C."/>
            <person name="Pachon D.M.R."/>
            <person name="Bonatelli M.L."/>
            <person name="Correr F.H."/>
            <person name="Franceschini L.M."/>
            <person name="Leite T.F."/>
            <person name="Margarido G.R.A."/>
            <person name="Almeida C.A."/>
            <person name="Ferrarezi J.A."/>
            <person name="Labate C.A."/>
        </authorList>
    </citation>
    <scope>NUCLEOTIDE SEQUENCE</scope>
    <source>
        <strain evidence="1">MF-1</strain>
    </source>
</reference>
<sequence>MLEKRWNPRLSVDTLRKDQLDIHSTASSFNLMLEKVKHHSMKTINETFKYAKQRWDKSHKVPHLRLGDLVVVSTLKFDNIEGPKKLKDSYVGPFCIVQLHGTNAVQV</sequence>